<reference evidence="1" key="1">
    <citation type="journal article" date="2014" name="Front. Microbiol.">
        <title>High frequency of phylogenetically diverse reductive dehalogenase-homologous genes in deep subseafloor sedimentary metagenomes.</title>
        <authorList>
            <person name="Kawai M."/>
            <person name="Futagami T."/>
            <person name="Toyoda A."/>
            <person name="Takaki Y."/>
            <person name="Nishi S."/>
            <person name="Hori S."/>
            <person name="Arai W."/>
            <person name="Tsubouchi T."/>
            <person name="Morono Y."/>
            <person name="Uchiyama I."/>
            <person name="Ito T."/>
            <person name="Fujiyama A."/>
            <person name="Inagaki F."/>
            <person name="Takami H."/>
        </authorList>
    </citation>
    <scope>NUCLEOTIDE SEQUENCE</scope>
    <source>
        <strain evidence="1">Expedition CK06-06</strain>
    </source>
</reference>
<sequence length="303" mass="30414">AGYIAFKINPSETSIGSGEKNLFWAGVGGSGKVVINNDGYVGIGTTTPAYTLDIFGTLRATGTTTLATTGGRVGIGTTTPSEALTVVGNIFGVGNAVFTGTITSQSGATSSFAGPLTITTTTQPQLTIAYNSSNYLTASVSSAGTTTLASTGALTIEAEGDLTVTAGDNIIFTSAGTEIMRIASSTGYVGIATSSPQYPLHVWGDAAFGTTTTPTLFVDADTGRVGVGTTVPQQKLTLTSGSNFAMEMARPTNVSAATTTATSTLSAGDYYFKVVASDGVGTTIVSSEASTTAAANETISVSW</sequence>
<name>X0U6G9_9ZZZZ</name>
<evidence type="ECO:0000313" key="1">
    <source>
        <dbReference type="EMBL" id="GAF94936.1"/>
    </source>
</evidence>
<dbReference type="EMBL" id="BARS01010560">
    <property type="protein sequence ID" value="GAF94936.1"/>
    <property type="molecule type" value="Genomic_DNA"/>
</dbReference>
<organism evidence="1">
    <name type="scientific">marine sediment metagenome</name>
    <dbReference type="NCBI Taxonomy" id="412755"/>
    <lineage>
        <taxon>unclassified sequences</taxon>
        <taxon>metagenomes</taxon>
        <taxon>ecological metagenomes</taxon>
    </lineage>
</organism>
<feature type="non-terminal residue" evidence="1">
    <location>
        <position position="1"/>
    </location>
</feature>
<dbReference type="AlphaFoldDB" id="X0U6G9"/>
<protein>
    <submittedName>
        <fullName evidence="1">Uncharacterized protein</fullName>
    </submittedName>
</protein>
<accession>X0U6G9</accession>
<feature type="non-terminal residue" evidence="1">
    <location>
        <position position="303"/>
    </location>
</feature>
<proteinExistence type="predicted"/>
<gene>
    <name evidence="1" type="ORF">S01H1_19533</name>
</gene>
<comment type="caution">
    <text evidence="1">The sequence shown here is derived from an EMBL/GenBank/DDBJ whole genome shotgun (WGS) entry which is preliminary data.</text>
</comment>